<dbReference type="GO" id="GO:0006364">
    <property type="term" value="P:rRNA processing"/>
    <property type="evidence" value="ECO:0007669"/>
    <property type="project" value="UniProtKB-UniRule"/>
</dbReference>
<evidence type="ECO:0000256" key="4">
    <source>
        <dbReference type="ARBA" id="ARBA00023242"/>
    </source>
</evidence>
<evidence type="ECO:0000256" key="3">
    <source>
        <dbReference type="ARBA" id="ARBA00006427"/>
    </source>
</evidence>
<keyword evidence="5" id="KW-0690">Ribosome biogenesis</keyword>
<accession>A0A6H0Y204</accession>
<keyword evidence="5" id="KW-0698">rRNA processing</keyword>
<dbReference type="InterPro" id="IPR016024">
    <property type="entry name" value="ARM-type_fold"/>
</dbReference>
<reference evidence="8 9" key="1">
    <citation type="journal article" date="2016" name="Sci. Rep.">
        <title>Peltaster fructicola genome reveals evolution from an invasive phytopathogen to an ectophytic parasite.</title>
        <authorList>
            <person name="Xu C."/>
            <person name="Chen H."/>
            <person name="Gleason M.L."/>
            <person name="Xu J.R."/>
            <person name="Liu H."/>
            <person name="Zhang R."/>
            <person name="Sun G."/>
        </authorList>
    </citation>
    <scope>NUCLEOTIDE SEQUENCE [LARGE SCALE GENOMIC DNA]</scope>
    <source>
        <strain evidence="8 9">LNHT1506</strain>
    </source>
</reference>
<keyword evidence="9" id="KW-1185">Reference proteome</keyword>
<protein>
    <recommendedName>
        <fullName evidence="5">Pre-rRNA-processing protein</fullName>
    </recommendedName>
</protein>
<dbReference type="EMBL" id="CP051142">
    <property type="protein sequence ID" value="QIX01052.1"/>
    <property type="molecule type" value="Genomic_DNA"/>
</dbReference>
<keyword evidence="4 5" id="KW-0539">Nucleus</keyword>
<dbReference type="PANTHER" id="PTHR16056">
    <property type="entry name" value="REGULATOR OF MICROTUBULE DYNAMICS PROTEIN"/>
    <property type="match status" value="1"/>
</dbReference>
<dbReference type="GO" id="GO:0120330">
    <property type="term" value="C:rixosome complex"/>
    <property type="evidence" value="ECO:0007669"/>
    <property type="project" value="UniProtKB-UniRule"/>
</dbReference>
<comment type="similarity">
    <text evidence="3 5">Belongs to the IPI1/TEX10 family.</text>
</comment>
<evidence type="ECO:0000256" key="2">
    <source>
        <dbReference type="ARBA" id="ARBA00004123"/>
    </source>
</evidence>
<dbReference type="AlphaFoldDB" id="A0A6H0Y204"/>
<feature type="region of interest" description="Disordered" evidence="6">
    <location>
        <begin position="1"/>
        <end position="34"/>
    </location>
</feature>
<dbReference type="OrthoDB" id="361362at2759"/>
<dbReference type="PANTHER" id="PTHR16056:SF2">
    <property type="entry name" value="TESTIS-EXPRESSED PROTEIN 10"/>
    <property type="match status" value="1"/>
</dbReference>
<feature type="compositionally biased region" description="Basic residues" evidence="6">
    <location>
        <begin position="1"/>
        <end position="11"/>
    </location>
</feature>
<proteinExistence type="inferred from homology"/>
<dbReference type="Pfam" id="PF12333">
    <property type="entry name" value="Ipi1_N"/>
    <property type="match status" value="1"/>
</dbReference>
<feature type="compositionally biased region" description="Basic residues" evidence="6">
    <location>
        <begin position="18"/>
        <end position="27"/>
    </location>
</feature>
<evidence type="ECO:0000256" key="5">
    <source>
        <dbReference type="RuleBase" id="RU368021"/>
    </source>
</evidence>
<name>A0A6H0Y204_9PEZI</name>
<dbReference type="GO" id="GO:0005634">
    <property type="term" value="C:nucleus"/>
    <property type="evidence" value="ECO:0007669"/>
    <property type="project" value="UniProtKB-SubCell"/>
</dbReference>
<dbReference type="InterPro" id="IPR024679">
    <property type="entry name" value="Ipi1_N"/>
</dbReference>
<comment type="subcellular location">
    <subcellularLocation>
        <location evidence="2 5">Nucleus</location>
    </subcellularLocation>
</comment>
<evidence type="ECO:0000259" key="7">
    <source>
        <dbReference type="Pfam" id="PF12333"/>
    </source>
</evidence>
<evidence type="ECO:0000313" key="9">
    <source>
        <dbReference type="Proteomes" id="UP000503462"/>
    </source>
</evidence>
<evidence type="ECO:0000256" key="1">
    <source>
        <dbReference type="ARBA" id="ARBA00002355"/>
    </source>
</evidence>
<dbReference type="SUPFAM" id="SSF48371">
    <property type="entry name" value="ARM repeat"/>
    <property type="match status" value="1"/>
</dbReference>
<comment type="function">
    <text evidence="1 5">Component of the RIX1 complex required for processing of ITS2 sequences from 35S pre-rRNA.</text>
</comment>
<dbReference type="Proteomes" id="UP000503462">
    <property type="component" value="Chromosome 4"/>
</dbReference>
<comment type="subunit">
    <text evidence="5">Component of the RIX1 complex.</text>
</comment>
<evidence type="ECO:0000313" key="8">
    <source>
        <dbReference type="EMBL" id="QIX01052.1"/>
    </source>
</evidence>
<sequence length="334" mass="36204">MGSSAKKKKEKKKDFQKTKLKVGKARPKNTNATDTSFSARSIVIKQQSLSEANRDSSAVFNHNLSLLASKNETQRRDSLAFLSNHIVSTEQLPQPASAILLKALPLILDGNSSVRTQVLKLVRVLPVAQLGPVDQALLYIRAGLTHLSIDIRLHTLDLLDWLVSVKSNDVVSSSGGWIKLLGTFQNLLSWTTVSTSTAGLSGKWSNVKPAASSMSNSKLFVHQLSSLALLLTAGLRAHTPSALPAQQQQYPTWHADAHALPTRSNTYSYLNLFAATRDLESMMYESAQERQEAFVESGLRDAFLLGVENARKEGGETGRAAAGVAKAISLASND</sequence>
<evidence type="ECO:0000256" key="6">
    <source>
        <dbReference type="SAM" id="MobiDB-lite"/>
    </source>
</evidence>
<organism evidence="8 9">
    <name type="scientific">Peltaster fructicola</name>
    <dbReference type="NCBI Taxonomy" id="286661"/>
    <lineage>
        <taxon>Eukaryota</taxon>
        <taxon>Fungi</taxon>
        <taxon>Dikarya</taxon>
        <taxon>Ascomycota</taxon>
        <taxon>Pezizomycotina</taxon>
        <taxon>Dothideomycetes</taxon>
        <taxon>Dothideomycetes incertae sedis</taxon>
        <taxon>Peltaster</taxon>
    </lineage>
</organism>
<gene>
    <name evidence="8" type="ORF">AMS68_006569</name>
</gene>
<feature type="domain" description="Pre-rRNA-processing protein Ipi1 N-terminal" evidence="7">
    <location>
        <begin position="134"/>
        <end position="231"/>
    </location>
</feature>